<protein>
    <submittedName>
        <fullName evidence="1">Tetratricopeptide repeat protein</fullName>
    </submittedName>
</protein>
<dbReference type="Proteomes" id="UP001146015">
    <property type="component" value="Unassembled WGS sequence"/>
</dbReference>
<name>A0ABT3W3E2_9ENTR</name>
<accession>A0ABT3W3E2</accession>
<dbReference type="SMART" id="SM00671">
    <property type="entry name" value="SEL1"/>
    <property type="match status" value="4"/>
</dbReference>
<dbReference type="SUPFAM" id="SSF81901">
    <property type="entry name" value="HCP-like"/>
    <property type="match status" value="1"/>
</dbReference>
<sequence>MKSVTAMLGMLFLTGCNSYPVEREKTPQPALLNEFNQQVAAVHEQAGRGDVLSQQRSGAWLFSAGKDALAEPLLRAAAEKNQAEAQFLLGRLLLEQQPAEGRRWLEASAEQGNISAQQLLARHYRSGLLNVHPEKAFKWLLMAAQQGDAQAQNDVGAAYTQGAGVKKDVRQAFTWYSKSAKQGNALAQFNLAGAYQAGEGVSAQPELAFAWYNAAVNNSRDERLKRTAEKMKLRMYAEASRQGKALKARQLAEQLLVNNSTSWSAE</sequence>
<dbReference type="PANTHER" id="PTHR11102">
    <property type="entry name" value="SEL-1-LIKE PROTEIN"/>
    <property type="match status" value="1"/>
</dbReference>
<reference evidence="1" key="1">
    <citation type="submission" date="2022-11" db="EMBL/GenBank/DDBJ databases">
        <title>Biodiversity and phylogenetic relationships of bacteria.</title>
        <authorList>
            <person name="Machado R.A.R."/>
            <person name="Bhat A."/>
            <person name="Loulou A."/>
            <person name="Kallel S."/>
        </authorList>
    </citation>
    <scope>NUCLEOTIDE SEQUENCE</scope>
    <source>
        <strain evidence="1">E-TC7</strain>
    </source>
</reference>
<evidence type="ECO:0000313" key="2">
    <source>
        <dbReference type="Proteomes" id="UP001146015"/>
    </source>
</evidence>
<organism evidence="1 2">
    <name type="scientific">Enterobacter nematophilus</name>
    <dbReference type="NCBI Taxonomy" id="2994648"/>
    <lineage>
        <taxon>Bacteria</taxon>
        <taxon>Pseudomonadati</taxon>
        <taxon>Pseudomonadota</taxon>
        <taxon>Gammaproteobacteria</taxon>
        <taxon>Enterobacterales</taxon>
        <taxon>Enterobacteriaceae</taxon>
        <taxon>Enterobacter</taxon>
    </lineage>
</organism>
<dbReference type="Gene3D" id="1.25.40.10">
    <property type="entry name" value="Tetratricopeptide repeat domain"/>
    <property type="match status" value="1"/>
</dbReference>
<proteinExistence type="predicted"/>
<evidence type="ECO:0000313" key="1">
    <source>
        <dbReference type="EMBL" id="MCX5574641.1"/>
    </source>
</evidence>
<comment type="caution">
    <text evidence="1">The sequence shown here is derived from an EMBL/GenBank/DDBJ whole genome shotgun (WGS) entry which is preliminary data.</text>
</comment>
<dbReference type="RefSeq" id="WP_266179129.1">
    <property type="nucleotide sequence ID" value="NZ_JAPKNE010000003.1"/>
</dbReference>
<dbReference type="InterPro" id="IPR050767">
    <property type="entry name" value="Sel1_AlgK"/>
</dbReference>
<gene>
    <name evidence="1" type="ORF">OSH03_11795</name>
</gene>
<dbReference type="Pfam" id="PF08238">
    <property type="entry name" value="Sel1"/>
    <property type="match status" value="4"/>
</dbReference>
<dbReference type="PANTHER" id="PTHR11102:SF160">
    <property type="entry name" value="ERAD-ASSOCIATED E3 UBIQUITIN-PROTEIN LIGASE COMPONENT HRD3"/>
    <property type="match status" value="1"/>
</dbReference>
<dbReference type="InterPro" id="IPR011990">
    <property type="entry name" value="TPR-like_helical_dom_sf"/>
</dbReference>
<dbReference type="EMBL" id="JAPKNE010000003">
    <property type="protein sequence ID" value="MCX5574641.1"/>
    <property type="molecule type" value="Genomic_DNA"/>
</dbReference>
<keyword evidence="2" id="KW-1185">Reference proteome</keyword>
<dbReference type="PROSITE" id="PS51257">
    <property type="entry name" value="PROKAR_LIPOPROTEIN"/>
    <property type="match status" value="1"/>
</dbReference>
<dbReference type="InterPro" id="IPR006597">
    <property type="entry name" value="Sel1-like"/>
</dbReference>